<dbReference type="InterPro" id="IPR012332">
    <property type="entry name" value="Autotransporter_pectin_lyase_C"/>
</dbReference>
<dbReference type="NCBIfam" id="TIGR02601">
    <property type="entry name" value="autotrns_rpt"/>
    <property type="match status" value="2"/>
</dbReference>
<dbReference type="RefSeq" id="WP_106931081.1">
    <property type="nucleotide sequence ID" value="NZ_CABMMU010000056.1"/>
</dbReference>
<dbReference type="PROSITE" id="PS51208">
    <property type="entry name" value="AUTOTRANSPORTER"/>
    <property type="match status" value="1"/>
</dbReference>
<reference evidence="3 4" key="1">
    <citation type="submission" date="2018-03" db="EMBL/GenBank/DDBJ databases">
        <title>First report of an OXA-48+CTX-M-M-producing Kluyvera ascorbata clone recovered from patients admitted in a University Hospital in Madrid, Spain.</title>
        <authorList>
            <person name="Hernandez-Garcia M."/>
            <person name="Leon-Sampedro R."/>
            <person name="Perez-Viso B."/>
            <person name="Morosini M.I."/>
            <person name="Lopez-Fresnena N."/>
            <person name="Coque T.M."/>
            <person name="Bonten M."/>
            <person name="Malhotra-Kumar S."/>
            <person name="Ruiz-Garbajosa P."/>
            <person name="Canton R."/>
        </authorList>
    </citation>
    <scope>NUCLEOTIDE SEQUENCE [LARGE SCALE GENOMIC DNA]</scope>
    <source>
        <strain evidence="3 4">KA2</strain>
    </source>
</reference>
<dbReference type="InterPro" id="IPR036709">
    <property type="entry name" value="Autotransporte_beta_dom_sf"/>
</dbReference>
<proteinExistence type="predicted"/>
<dbReference type="Pfam" id="PF12951">
    <property type="entry name" value="PATR"/>
    <property type="match status" value="2"/>
</dbReference>
<name>A0A2T2XUU1_9ENTR</name>
<dbReference type="Proteomes" id="UP000240892">
    <property type="component" value="Unassembled WGS sequence"/>
</dbReference>
<dbReference type="InterPro" id="IPR005546">
    <property type="entry name" value="Autotransporte_beta"/>
</dbReference>
<dbReference type="InterPro" id="IPR011050">
    <property type="entry name" value="Pectin_lyase_fold/virulence"/>
</dbReference>
<evidence type="ECO:0000313" key="3">
    <source>
        <dbReference type="EMBL" id="PSR44035.1"/>
    </source>
</evidence>
<dbReference type="InterPro" id="IPR043990">
    <property type="entry name" value="AC_1"/>
</dbReference>
<evidence type="ECO:0000313" key="4">
    <source>
        <dbReference type="Proteomes" id="UP000240892"/>
    </source>
</evidence>
<evidence type="ECO:0000259" key="2">
    <source>
        <dbReference type="PROSITE" id="PS51208"/>
    </source>
</evidence>
<keyword evidence="4" id="KW-1185">Reference proteome</keyword>
<dbReference type="PANTHER" id="PTHR12338">
    <property type="entry name" value="AUTOTRANSPORTER"/>
    <property type="match status" value="1"/>
</dbReference>
<dbReference type="InterPro" id="IPR013425">
    <property type="entry name" value="Autotrns_rpt"/>
</dbReference>
<dbReference type="Pfam" id="PF03797">
    <property type="entry name" value="Autotransporter"/>
    <property type="match status" value="1"/>
</dbReference>
<dbReference type="InterPro" id="IPR006315">
    <property type="entry name" value="OM_autotransptr_brl_dom"/>
</dbReference>
<protein>
    <recommendedName>
        <fullName evidence="2">Autotransporter domain-containing protein</fullName>
    </recommendedName>
</protein>
<dbReference type="NCBIfam" id="TIGR01414">
    <property type="entry name" value="autotrans_barl"/>
    <property type="match status" value="1"/>
</dbReference>
<dbReference type="CDD" id="cd01344">
    <property type="entry name" value="PL2_Passenger_AT"/>
    <property type="match status" value="1"/>
</dbReference>
<dbReference type="PANTHER" id="PTHR12338:SF5">
    <property type="entry name" value="ANTIGEN 43-RELATED"/>
    <property type="match status" value="1"/>
</dbReference>
<feature type="domain" description="Autotransporter" evidence="2">
    <location>
        <begin position="626"/>
        <end position="907"/>
    </location>
</feature>
<dbReference type="Gene3D" id="2.40.128.130">
    <property type="entry name" value="Autotransporter beta-domain"/>
    <property type="match status" value="1"/>
</dbReference>
<keyword evidence="1" id="KW-0732">Signal</keyword>
<dbReference type="Gene3D" id="2.160.20.20">
    <property type="match status" value="1"/>
</dbReference>
<gene>
    <name evidence="3" type="ORF">C8256_25395</name>
</gene>
<dbReference type="EMBL" id="PYHO01000056">
    <property type="protein sequence ID" value="PSR44035.1"/>
    <property type="molecule type" value="Genomic_DNA"/>
</dbReference>
<dbReference type="InterPro" id="IPR050909">
    <property type="entry name" value="Bact_Autotransporter_VF"/>
</dbReference>
<comment type="caution">
    <text evidence="3">The sequence shown here is derived from an EMBL/GenBank/DDBJ whole genome shotgun (WGS) entry which is preliminary data.</text>
</comment>
<dbReference type="SMART" id="SM00869">
    <property type="entry name" value="Autotransporter"/>
    <property type="match status" value="1"/>
</dbReference>
<dbReference type="SUPFAM" id="SSF51126">
    <property type="entry name" value="Pectin lyase-like"/>
    <property type="match status" value="1"/>
</dbReference>
<dbReference type="Pfam" id="PF18883">
    <property type="entry name" value="AC_1"/>
    <property type="match status" value="1"/>
</dbReference>
<accession>A0A2T2XUU1</accession>
<organism evidence="3 4">
    <name type="scientific">Kluyvera genomosp. 2</name>
    <dbReference type="NCBI Taxonomy" id="2774054"/>
    <lineage>
        <taxon>Bacteria</taxon>
        <taxon>Pseudomonadati</taxon>
        <taxon>Pseudomonadota</taxon>
        <taxon>Gammaproteobacteria</taxon>
        <taxon>Enterobacterales</taxon>
        <taxon>Enterobacteriaceae</taxon>
        <taxon>Kluyvera</taxon>
    </lineage>
</organism>
<dbReference type="AlphaFoldDB" id="A0A2T2XUU1"/>
<dbReference type="GO" id="GO:0019867">
    <property type="term" value="C:outer membrane"/>
    <property type="evidence" value="ECO:0007669"/>
    <property type="project" value="InterPro"/>
</dbReference>
<sequence length="907" mass="92779">MRLTNLALCCAVALTWGERVWAIDYLTDTTLTNQQISDTNMTIAYGNGLAAVMNANNTTFTLTRDVDIGGLGGSGLLNLNQSTLTLGDALSLGNAGGFPLTRASSGVLNVGSGSVVNAPFITIGQGTAFGAGGSGVMNIAQGGTVNLLTSSGLLAIGIDGATGTLNIDGTLNLMTLGLVLGSELNSGDGTGTAIVNINQGGVFATNARMVLSEASTQFNLNGGTLLINPVDLSVPAPGFPDHTVFTFALQTTAASTIEVANGALFESTGGISGAGSITKTGSGEMLLAGTNSWQGGTIIADGVLQAQNSGALPEATAYTINGGTLDLNGYPLTMSSLAGSGGILQLGSANALTVDQASDTQFAGQISGTGSLTKTGSGTLVLSGNSATYAGPIDVNAGGVEVNGDLSAAALSVASDAKLSGTGQVGETTLASGSQLIVGQRADTSARAVNFTTGSLSNGGLITINRSGAATGSTLTVNGDYTSSGGRLILGSSLGNDASSTARLLISGNASGATDVQVTNLGGKGDATINGIEVVQVGGTSQLGAFYNSQNISAGLYNYSVVQRGQNFYLTSDYVGSGSSANPGGAKNIRAVAGGYIANLAAANTLFALRLADREGSTEYRDPVTGQPGVTSLWLRQAGGHTAFHSDSLRTSANRYVAQLGGELAHGSFTGSDRWNLGLMAGYANQQGNTRASLSGNRADSRIHGYSTGLYATWYQNAAQRTGLYLDSWAQYNGFRNRVSEPGQPQDRYDSQGLTASVESGYTFNVYPSQRTAAYLQPQAQLVWMGVNADDHRDNTGTRVQGEGDNNLQTRLGLRAFLKGHSTADDTTGRSFQPYVEANWIHNTQRYAVQMDGDSLSQQGARNIGEVKTGIEGQLTAALNVWGGVGVSLGDKGYNDTYGQLGLKYRF</sequence>
<dbReference type="SUPFAM" id="SSF103515">
    <property type="entry name" value="Autotransporter"/>
    <property type="match status" value="1"/>
</dbReference>
<evidence type="ECO:0000256" key="1">
    <source>
        <dbReference type="ARBA" id="ARBA00022729"/>
    </source>
</evidence>